<dbReference type="PROSITE" id="PS00211">
    <property type="entry name" value="ABC_TRANSPORTER_1"/>
    <property type="match status" value="1"/>
</dbReference>
<dbReference type="PROSITE" id="PS50893">
    <property type="entry name" value="ABC_TRANSPORTER_2"/>
    <property type="match status" value="1"/>
</dbReference>
<keyword evidence="2" id="KW-0547">Nucleotide-binding</keyword>
<sequence length="303" mass="32924">MRTSHEPLVSMHGCSKRYGTVTALDGLDFELGAGLTAVLGRNGAGKSTLVGLMLGLLRPDAGEIRAFGRAPHALEVRQQRGVMLQTAGLPRPLTVRELVQLFSGYYPAPRPLEETLQRAGIADVANRRCSDLSGGQKRRVQFALAICGGPRLLVLDEPTVALDLEARHEVWKTIRDLVAEGTTVLLTTHHMEEAEALADRIVVLDRGRIVADGTQEAIKARFATRTIRCRTQLTPVQLGALPGVRNVAQAGMHVVLQTDAVEQTMRALLDRDTTATDLSIVDTELEDAFLALTRSNQDLQEVA</sequence>
<dbReference type="InterPro" id="IPR027417">
    <property type="entry name" value="P-loop_NTPase"/>
</dbReference>
<dbReference type="Gene3D" id="3.40.50.300">
    <property type="entry name" value="P-loop containing nucleotide triphosphate hydrolases"/>
    <property type="match status" value="1"/>
</dbReference>
<dbReference type="AlphaFoldDB" id="A0A8S8XLU8"/>
<dbReference type="SMART" id="SM00382">
    <property type="entry name" value="AAA"/>
    <property type="match status" value="1"/>
</dbReference>
<proteinExistence type="predicted"/>
<dbReference type="GO" id="GO:0016887">
    <property type="term" value="F:ATP hydrolysis activity"/>
    <property type="evidence" value="ECO:0007669"/>
    <property type="project" value="InterPro"/>
</dbReference>
<dbReference type="SUPFAM" id="SSF52540">
    <property type="entry name" value="P-loop containing nucleoside triphosphate hydrolases"/>
    <property type="match status" value="1"/>
</dbReference>
<dbReference type="CDD" id="cd03230">
    <property type="entry name" value="ABC_DR_subfamily_A"/>
    <property type="match status" value="1"/>
</dbReference>
<evidence type="ECO:0000313" key="6">
    <source>
        <dbReference type="Proteomes" id="UP000681075"/>
    </source>
</evidence>
<accession>A0A8S8XLU8</accession>
<keyword evidence="6" id="KW-1185">Reference proteome</keyword>
<organism evidence="5 6">
    <name type="scientific">Roseiterribacter gracilis</name>
    <dbReference type="NCBI Taxonomy" id="2812848"/>
    <lineage>
        <taxon>Bacteria</taxon>
        <taxon>Pseudomonadati</taxon>
        <taxon>Pseudomonadota</taxon>
        <taxon>Alphaproteobacteria</taxon>
        <taxon>Rhodospirillales</taxon>
        <taxon>Roseiterribacteraceae</taxon>
        <taxon>Roseiterribacter</taxon>
    </lineage>
</organism>
<dbReference type="InterPro" id="IPR003439">
    <property type="entry name" value="ABC_transporter-like_ATP-bd"/>
</dbReference>
<comment type="caution">
    <text evidence="5">The sequence shown here is derived from an EMBL/GenBank/DDBJ whole genome shotgun (WGS) entry which is preliminary data.</text>
</comment>
<dbReference type="EMBL" id="BOPV01000001">
    <property type="protein sequence ID" value="GIL41780.1"/>
    <property type="molecule type" value="Genomic_DNA"/>
</dbReference>
<dbReference type="Pfam" id="PF00005">
    <property type="entry name" value="ABC_tran"/>
    <property type="match status" value="1"/>
</dbReference>
<dbReference type="InterPro" id="IPR050763">
    <property type="entry name" value="ABC_transporter_ATP-binding"/>
</dbReference>
<dbReference type="RefSeq" id="WP_420245413.1">
    <property type="nucleotide sequence ID" value="NZ_BOPV01000001.1"/>
</dbReference>
<reference evidence="5" key="1">
    <citation type="submission" date="2021-02" db="EMBL/GenBank/DDBJ databases">
        <title>Genome sequence of Rhodospirillales sp. strain TMPK1 isolated from soil.</title>
        <authorList>
            <person name="Nakai R."/>
            <person name="Kusada H."/>
            <person name="Tamaki H."/>
        </authorList>
    </citation>
    <scope>NUCLEOTIDE SEQUENCE</scope>
    <source>
        <strain evidence="5">TMPK1</strain>
    </source>
</reference>
<keyword evidence="3 5" id="KW-0067">ATP-binding</keyword>
<keyword evidence="1" id="KW-0813">Transport</keyword>
<evidence type="ECO:0000256" key="1">
    <source>
        <dbReference type="ARBA" id="ARBA00022448"/>
    </source>
</evidence>
<evidence type="ECO:0000313" key="5">
    <source>
        <dbReference type="EMBL" id="GIL41780.1"/>
    </source>
</evidence>
<dbReference type="InterPro" id="IPR003593">
    <property type="entry name" value="AAA+_ATPase"/>
</dbReference>
<evidence type="ECO:0000256" key="2">
    <source>
        <dbReference type="ARBA" id="ARBA00022741"/>
    </source>
</evidence>
<evidence type="ECO:0000259" key="4">
    <source>
        <dbReference type="PROSITE" id="PS50893"/>
    </source>
</evidence>
<evidence type="ECO:0000256" key="3">
    <source>
        <dbReference type="ARBA" id="ARBA00022840"/>
    </source>
</evidence>
<protein>
    <submittedName>
        <fullName evidence="5">Multidrug ABC transporter ATP-binding protein</fullName>
    </submittedName>
</protein>
<dbReference type="PANTHER" id="PTHR42711:SF17">
    <property type="entry name" value="ABC TRANSPORTER ATP-BINDING PROTEIN"/>
    <property type="match status" value="1"/>
</dbReference>
<dbReference type="GO" id="GO:0005524">
    <property type="term" value="F:ATP binding"/>
    <property type="evidence" value="ECO:0007669"/>
    <property type="project" value="UniProtKB-KW"/>
</dbReference>
<dbReference type="Proteomes" id="UP000681075">
    <property type="component" value="Unassembled WGS sequence"/>
</dbReference>
<feature type="domain" description="ABC transporter" evidence="4">
    <location>
        <begin position="9"/>
        <end position="231"/>
    </location>
</feature>
<name>A0A8S8XLU8_9PROT</name>
<dbReference type="InterPro" id="IPR017871">
    <property type="entry name" value="ABC_transporter-like_CS"/>
</dbReference>
<gene>
    <name evidence="5" type="ORF">TMPK1_40170</name>
</gene>
<dbReference type="PANTHER" id="PTHR42711">
    <property type="entry name" value="ABC TRANSPORTER ATP-BINDING PROTEIN"/>
    <property type="match status" value="1"/>
</dbReference>